<sequence>MIPKKISAKIAYITAICAAINIAAITKTHTANAASLSIVNAGFEEPIIGEGDFTTNVLPGWTLYDPSNLTSASIGIGEPIYGAYNPTADVYFNEAPEGNNVGYVYLTYPPGSGPVGISQTLTSLLTANTKYTLQVEIANIPPVNGFTILDGFPGYAIQLLAGGTLLTQDFNSLSIIEGAFVTSSISYTTSANNPNLGQALEIRLLNILESDGIEINFDNVKLDATQIPEPASILGITLGFLGASLALRKRNIIRQ</sequence>
<dbReference type="NCBIfam" id="TIGR02595">
    <property type="entry name" value="PEP_CTERM"/>
    <property type="match status" value="1"/>
</dbReference>
<accession>A0A7D7QS41</accession>
<dbReference type="Pfam" id="PF07589">
    <property type="entry name" value="PEP-CTERM"/>
    <property type="match status" value="1"/>
</dbReference>
<feature type="signal peptide" evidence="1">
    <location>
        <begin position="1"/>
        <end position="33"/>
    </location>
</feature>
<dbReference type="RefSeq" id="WP_181929958.1">
    <property type="nucleotide sequence ID" value="NZ_CP054698.1"/>
</dbReference>
<feature type="chain" id="PRO_5028909390" evidence="1">
    <location>
        <begin position="34"/>
        <end position="255"/>
    </location>
</feature>
<dbReference type="Proteomes" id="UP000514713">
    <property type="component" value="Chromosome"/>
</dbReference>
<organism evidence="3 4">
    <name type="scientific">Nostoc edaphicum CCNP1411</name>
    <dbReference type="NCBI Taxonomy" id="1472755"/>
    <lineage>
        <taxon>Bacteria</taxon>
        <taxon>Bacillati</taxon>
        <taxon>Cyanobacteriota</taxon>
        <taxon>Cyanophyceae</taxon>
        <taxon>Nostocales</taxon>
        <taxon>Nostocaceae</taxon>
        <taxon>Nostoc</taxon>
    </lineage>
</organism>
<evidence type="ECO:0000313" key="4">
    <source>
        <dbReference type="Proteomes" id="UP000514713"/>
    </source>
</evidence>
<dbReference type="Pfam" id="PF22825">
    <property type="entry name" value="HpiC1-like"/>
    <property type="match status" value="1"/>
</dbReference>
<reference evidence="4" key="1">
    <citation type="submission" date="2020-06" db="EMBL/GenBank/DDBJ databases">
        <title>Nostoc edaphicum CCNP1411 genome.</title>
        <authorList>
            <person name="Fidor A."/>
            <person name="Grabski M."/>
            <person name="Gawor J."/>
            <person name="Gromadka R."/>
            <person name="Wegrzyn G."/>
            <person name="Mazur-Marzec H."/>
        </authorList>
    </citation>
    <scope>NUCLEOTIDE SEQUENCE [LARGE SCALE GENOMIC DNA]</scope>
    <source>
        <strain evidence="4">CCNP1411</strain>
    </source>
</reference>
<dbReference type="EMBL" id="CP054698">
    <property type="protein sequence ID" value="QMS92485.1"/>
    <property type="molecule type" value="Genomic_DNA"/>
</dbReference>
<keyword evidence="4" id="KW-1185">Reference proteome</keyword>
<evidence type="ECO:0000313" key="3">
    <source>
        <dbReference type="EMBL" id="QMS92485.1"/>
    </source>
</evidence>
<feature type="domain" description="Ice-binding protein C-terminal" evidence="2">
    <location>
        <begin position="226"/>
        <end position="250"/>
    </location>
</feature>
<proteinExistence type="predicted"/>
<protein>
    <submittedName>
        <fullName evidence="3">PEP-CTERM sorting domain-containing protein</fullName>
    </submittedName>
</protein>
<dbReference type="InterPro" id="IPR054720">
    <property type="entry name" value="HpiC1"/>
</dbReference>
<dbReference type="AlphaFoldDB" id="A0A7D7QS41"/>
<name>A0A7D7QS41_9NOSO</name>
<evidence type="ECO:0000259" key="2">
    <source>
        <dbReference type="Pfam" id="PF07589"/>
    </source>
</evidence>
<dbReference type="KEGG" id="ned:HUN01_34645"/>
<evidence type="ECO:0000256" key="1">
    <source>
        <dbReference type="SAM" id="SignalP"/>
    </source>
</evidence>
<dbReference type="InterPro" id="IPR013424">
    <property type="entry name" value="Ice-binding_C"/>
</dbReference>
<keyword evidence="1" id="KW-0732">Signal</keyword>
<gene>
    <name evidence="3" type="ORF">HUN01_34645</name>
</gene>